<dbReference type="Gene3D" id="3.10.180.10">
    <property type="entry name" value="2,3-Dihydroxybiphenyl 1,2-Dioxygenase, domain 1"/>
    <property type="match status" value="1"/>
</dbReference>
<evidence type="ECO:0000259" key="1">
    <source>
        <dbReference type="Pfam" id="PF06983"/>
    </source>
</evidence>
<dbReference type="InterPro" id="IPR029068">
    <property type="entry name" value="Glyas_Bleomycin-R_OHBP_Dase"/>
</dbReference>
<dbReference type="EMBL" id="JASKMA010000002">
    <property type="protein sequence ID" value="MDT6982287.1"/>
    <property type="molecule type" value="Genomic_DNA"/>
</dbReference>
<dbReference type="Proteomes" id="UP001249760">
    <property type="component" value="Unassembled WGS sequence"/>
</dbReference>
<protein>
    <submittedName>
        <fullName evidence="2">VOC family protein</fullName>
    </submittedName>
</protein>
<accession>A0ABU3JK12</accession>
<evidence type="ECO:0000313" key="2">
    <source>
        <dbReference type="EMBL" id="MDT6982287.1"/>
    </source>
</evidence>
<dbReference type="PANTHER" id="PTHR33990">
    <property type="entry name" value="PROTEIN YJDN-RELATED"/>
    <property type="match status" value="1"/>
</dbReference>
<organism evidence="2 3">
    <name type="scientific">Streptomyces lusitanus</name>
    <dbReference type="NCBI Taxonomy" id="68232"/>
    <lineage>
        <taxon>Bacteria</taxon>
        <taxon>Bacillati</taxon>
        <taxon>Actinomycetota</taxon>
        <taxon>Actinomycetes</taxon>
        <taxon>Kitasatosporales</taxon>
        <taxon>Streptomycetaceae</taxon>
        <taxon>Streptomyces</taxon>
    </lineage>
</organism>
<dbReference type="SUPFAM" id="SSF54593">
    <property type="entry name" value="Glyoxalase/Bleomycin resistance protein/Dihydroxybiphenyl dioxygenase"/>
    <property type="match status" value="1"/>
</dbReference>
<keyword evidence="3" id="KW-1185">Reference proteome</keyword>
<name>A0ABU3JK12_9ACTN</name>
<dbReference type="PANTHER" id="PTHR33990:SF2">
    <property type="entry name" value="PHNB-LIKE DOMAIN-CONTAINING PROTEIN"/>
    <property type="match status" value="1"/>
</dbReference>
<proteinExistence type="predicted"/>
<comment type="caution">
    <text evidence="2">The sequence shown here is derived from an EMBL/GenBank/DDBJ whole genome shotgun (WGS) entry which is preliminary data.</text>
</comment>
<evidence type="ECO:0000313" key="3">
    <source>
        <dbReference type="Proteomes" id="UP001249760"/>
    </source>
</evidence>
<feature type="domain" description="PhnB-like" evidence="1">
    <location>
        <begin position="6"/>
        <end position="118"/>
    </location>
</feature>
<dbReference type="InterPro" id="IPR028973">
    <property type="entry name" value="PhnB-like"/>
</dbReference>
<dbReference type="CDD" id="cd06588">
    <property type="entry name" value="PhnB_like"/>
    <property type="match status" value="1"/>
</dbReference>
<dbReference type="PIRSF" id="PIRSF021700">
    <property type="entry name" value="3_dmu_93_MTrfase"/>
    <property type="match status" value="1"/>
</dbReference>
<dbReference type="RefSeq" id="WP_394309153.1">
    <property type="nucleotide sequence ID" value="NZ_JASKMA010000002.1"/>
</dbReference>
<dbReference type="InterPro" id="IPR009725">
    <property type="entry name" value="3_dmu_93_MTrfase"/>
</dbReference>
<sequence length="161" mass="17756">MDTDGFTTCLWFDGQAEEAAQFYVSVFGNSKLGEVVRNTGAVPGEQGTVLTVEFTANGQKFVALNGGPEFTFNEAISFQLECDDQAEIDHYWEKLVEGGGEHGPCGWLKDRYGVSWQVNAKRLTQMIGDPDREKADRALKSMMTMGKLDIAELERAYAGQA</sequence>
<reference evidence="2 3" key="1">
    <citation type="submission" date="2023-05" db="EMBL/GenBank/DDBJ databases">
        <title>Streptomyces fuscus sp. nov., a brown-black pigment producing actinomyces isolated from dry sand of Sea duck farm.</title>
        <authorList>
            <person name="Xie J."/>
            <person name="Shen N."/>
        </authorList>
    </citation>
    <scope>NUCLEOTIDE SEQUENCE [LARGE SCALE GENOMIC DNA]</scope>
    <source>
        <strain evidence="2 3">CGMCC 4.1745</strain>
    </source>
</reference>
<gene>
    <name evidence="2" type="ORF">QNO04_02375</name>
</gene>
<dbReference type="Pfam" id="PF06983">
    <property type="entry name" value="3-dmu-9_3-mt"/>
    <property type="match status" value="1"/>
</dbReference>